<dbReference type="InterPro" id="IPR000524">
    <property type="entry name" value="Tscrpt_reg_HTH_GntR"/>
</dbReference>
<reference evidence="7 8" key="1">
    <citation type="submission" date="2015-03" db="EMBL/GenBank/DDBJ databases">
        <authorList>
            <person name="Krishnan R."/>
            <person name="Midha S."/>
            <person name="Patil P.B."/>
            <person name="Rameshkumar N."/>
        </authorList>
    </citation>
    <scope>NUCLEOTIDE SEQUENCE [LARGE SCALE GENOMIC DNA]</scope>
    <source>
        <strain evidence="7 8">L1E11</strain>
    </source>
</reference>
<protein>
    <recommendedName>
        <fullName evidence="6">HTH gntR-type domain-containing protein</fullName>
    </recommendedName>
</protein>
<dbReference type="InterPro" id="IPR015422">
    <property type="entry name" value="PyrdxlP-dep_Trfase_small"/>
</dbReference>
<comment type="similarity">
    <text evidence="1">In the C-terminal section; belongs to the class-I pyridoxal-phosphate-dependent aminotransferase family.</text>
</comment>
<proteinExistence type="inferred from homology"/>
<accession>A0ABX5LSI7</accession>
<feature type="domain" description="HTH gntR-type" evidence="6">
    <location>
        <begin position="6"/>
        <end position="74"/>
    </location>
</feature>
<dbReference type="Gene3D" id="3.90.1150.10">
    <property type="entry name" value="Aspartate Aminotransferase, domain 1"/>
    <property type="match status" value="1"/>
</dbReference>
<dbReference type="InterPro" id="IPR015424">
    <property type="entry name" value="PyrdxlP-dep_Trfase"/>
</dbReference>
<evidence type="ECO:0000256" key="3">
    <source>
        <dbReference type="ARBA" id="ARBA00023015"/>
    </source>
</evidence>
<dbReference type="CDD" id="cd00609">
    <property type="entry name" value="AAT_like"/>
    <property type="match status" value="1"/>
</dbReference>
<dbReference type="PANTHER" id="PTHR46577:SF2">
    <property type="entry name" value="TRANSCRIPTIONAL REGULATORY PROTEIN"/>
    <property type="match status" value="1"/>
</dbReference>
<dbReference type="SUPFAM" id="SSF53383">
    <property type="entry name" value="PLP-dependent transferases"/>
    <property type="match status" value="1"/>
</dbReference>
<dbReference type="EMBL" id="LAPT01000125">
    <property type="protein sequence ID" value="PXF29129.1"/>
    <property type="molecule type" value="Genomic_DNA"/>
</dbReference>
<dbReference type="SUPFAM" id="SSF46785">
    <property type="entry name" value="Winged helix' DNA-binding domain"/>
    <property type="match status" value="1"/>
</dbReference>
<keyword evidence="4" id="KW-0238">DNA-binding</keyword>
<comment type="caution">
    <text evidence="7">The sequence shown here is derived from an EMBL/GenBank/DDBJ whole genome shotgun (WGS) entry which is preliminary data.</text>
</comment>
<keyword evidence="8" id="KW-1185">Reference proteome</keyword>
<name>A0ABX5LSI7_9GAMM</name>
<evidence type="ECO:0000259" key="6">
    <source>
        <dbReference type="PROSITE" id="PS50949"/>
    </source>
</evidence>
<gene>
    <name evidence="7" type="ORF">WH50_22425</name>
</gene>
<evidence type="ECO:0000256" key="5">
    <source>
        <dbReference type="ARBA" id="ARBA00023163"/>
    </source>
</evidence>
<dbReference type="InterPro" id="IPR036390">
    <property type="entry name" value="WH_DNA-bd_sf"/>
</dbReference>
<dbReference type="Pfam" id="PF00155">
    <property type="entry name" value="Aminotran_1_2"/>
    <property type="match status" value="1"/>
</dbReference>
<evidence type="ECO:0000313" key="7">
    <source>
        <dbReference type="EMBL" id="PXF29129.1"/>
    </source>
</evidence>
<dbReference type="RefSeq" id="WP_110189473.1">
    <property type="nucleotide sequence ID" value="NZ_CP177354.1"/>
</dbReference>
<keyword evidence="3" id="KW-0805">Transcription regulation</keyword>
<dbReference type="Gene3D" id="3.40.640.10">
    <property type="entry name" value="Type I PLP-dependent aspartate aminotransferase-like (Major domain)"/>
    <property type="match status" value="1"/>
</dbReference>
<organism evidence="7 8">
    <name type="scientific">Pokkaliibacter plantistimulans</name>
    <dbReference type="NCBI Taxonomy" id="1635171"/>
    <lineage>
        <taxon>Bacteria</taxon>
        <taxon>Pseudomonadati</taxon>
        <taxon>Pseudomonadota</taxon>
        <taxon>Gammaproteobacteria</taxon>
        <taxon>Oceanospirillales</taxon>
        <taxon>Balneatrichaceae</taxon>
        <taxon>Pokkaliibacter</taxon>
    </lineage>
</organism>
<sequence>MAELAMADIDKWVEVFRQQIEQRNLPRGYRMESIRAAASRCGLSRYAMTAVYERLEAMGVLEARQGSGFYVCRTPQTVRNSSSFPTDDVLDVALLIRGLLDRNDLVKCGSGTLPPDWLEELELSQHIKTVASLPATNVYSYGLERGFQPLLELVQLKLEAMQISVRQEQLMLTRGVTEALNYLIRALLSPGDTVLVEAPSYYNLIGLLRLAGMQVIAIERQPDGPDLQQLQEAIEQHHPKAFFLQSILHNPTGSSISPGKAFRLVSAAEKAGMFLIEDDIYGDLADPALIRLATLDQLDKVIYVSGFSKTVSADLRVGFIAASADIMARLSKIKLLESITGSEFVEKVVYHSLSRGNYKKHIDRLRTRLFDGRRELREVLLRHGWQCWGSDEDCSDSGDGMFVWTRHPDWSDSLELAQHAARAGLWVAPGKAFVTRDVSPWIRLNVAYNCPKLFDWLAQPGQKVGKT</sequence>
<evidence type="ECO:0000256" key="4">
    <source>
        <dbReference type="ARBA" id="ARBA00023125"/>
    </source>
</evidence>
<evidence type="ECO:0000256" key="2">
    <source>
        <dbReference type="ARBA" id="ARBA00022898"/>
    </source>
</evidence>
<dbReference type="SMART" id="SM00345">
    <property type="entry name" value="HTH_GNTR"/>
    <property type="match status" value="1"/>
</dbReference>
<evidence type="ECO:0000313" key="8">
    <source>
        <dbReference type="Proteomes" id="UP000248090"/>
    </source>
</evidence>
<dbReference type="PROSITE" id="PS50949">
    <property type="entry name" value="HTH_GNTR"/>
    <property type="match status" value="1"/>
</dbReference>
<dbReference type="InterPro" id="IPR015421">
    <property type="entry name" value="PyrdxlP-dep_Trfase_major"/>
</dbReference>
<keyword evidence="2" id="KW-0663">Pyridoxal phosphate</keyword>
<dbReference type="Gene3D" id="1.10.10.10">
    <property type="entry name" value="Winged helix-like DNA-binding domain superfamily/Winged helix DNA-binding domain"/>
    <property type="match status" value="1"/>
</dbReference>
<dbReference type="InterPro" id="IPR036388">
    <property type="entry name" value="WH-like_DNA-bd_sf"/>
</dbReference>
<dbReference type="Proteomes" id="UP000248090">
    <property type="component" value="Unassembled WGS sequence"/>
</dbReference>
<dbReference type="PANTHER" id="PTHR46577">
    <property type="entry name" value="HTH-TYPE TRANSCRIPTIONAL REGULATORY PROTEIN GABR"/>
    <property type="match status" value="1"/>
</dbReference>
<dbReference type="InterPro" id="IPR051446">
    <property type="entry name" value="HTH_trans_reg/aminotransferase"/>
</dbReference>
<dbReference type="InterPro" id="IPR004839">
    <property type="entry name" value="Aminotransferase_I/II_large"/>
</dbReference>
<keyword evidence="5" id="KW-0804">Transcription</keyword>
<evidence type="ECO:0000256" key="1">
    <source>
        <dbReference type="ARBA" id="ARBA00005384"/>
    </source>
</evidence>